<evidence type="ECO:0000256" key="8">
    <source>
        <dbReference type="ARBA" id="ARBA00022884"/>
    </source>
</evidence>
<dbReference type="RefSeq" id="XP_018658784.2">
    <property type="nucleotide sequence ID" value="XM_018808007.2"/>
</dbReference>
<dbReference type="InterPro" id="IPR010920">
    <property type="entry name" value="LSM_dom_sf"/>
</dbReference>
<keyword evidence="5" id="KW-0963">Cytoplasm</keyword>
<dbReference type="AlphaFoldDB" id="A0A2P4ZHL6"/>
<evidence type="ECO:0000256" key="9">
    <source>
        <dbReference type="ARBA" id="ARBA00023002"/>
    </source>
</evidence>
<dbReference type="SUPFAM" id="SSF51735">
    <property type="entry name" value="NAD(P)-binding Rossmann-fold domains"/>
    <property type="match status" value="1"/>
</dbReference>
<evidence type="ECO:0000256" key="12">
    <source>
        <dbReference type="ARBA" id="ARBA00023274"/>
    </source>
</evidence>
<dbReference type="PANTHER" id="PTHR42901:SF1">
    <property type="entry name" value="ALCOHOL DEHYDROGENASE"/>
    <property type="match status" value="1"/>
</dbReference>
<dbReference type="PRINTS" id="PR00081">
    <property type="entry name" value="GDHRDH"/>
</dbReference>
<dbReference type="GO" id="GO:0003723">
    <property type="term" value="F:RNA binding"/>
    <property type="evidence" value="ECO:0007669"/>
    <property type="project" value="UniProtKB-KW"/>
</dbReference>
<keyword evidence="8" id="KW-0694">RNA-binding</keyword>
<proteinExistence type="inferred from homology"/>
<evidence type="ECO:0000313" key="15">
    <source>
        <dbReference type="EMBL" id="PON23773.1"/>
    </source>
</evidence>
<evidence type="ECO:0000256" key="6">
    <source>
        <dbReference type="ARBA" id="ARBA00022664"/>
    </source>
</evidence>
<keyword evidence="7" id="KW-0747">Spliceosome</keyword>
<comment type="caution">
    <text evidence="15">The sequence shown here is derived from an EMBL/GenBank/DDBJ whole genome shotgun (WGS) entry which is preliminary data.</text>
</comment>
<evidence type="ECO:0000256" key="4">
    <source>
        <dbReference type="ARBA" id="ARBA00006850"/>
    </source>
</evidence>
<evidence type="ECO:0000256" key="10">
    <source>
        <dbReference type="ARBA" id="ARBA00023187"/>
    </source>
</evidence>
<dbReference type="SUPFAM" id="SSF50182">
    <property type="entry name" value="Sm-like ribonucleoproteins"/>
    <property type="match status" value="1"/>
</dbReference>
<dbReference type="GeneID" id="29988090"/>
<dbReference type="CDD" id="cd05233">
    <property type="entry name" value="SDR_c"/>
    <property type="match status" value="1"/>
</dbReference>
<dbReference type="GO" id="GO:0000398">
    <property type="term" value="P:mRNA splicing, via spliceosome"/>
    <property type="evidence" value="ECO:0007669"/>
    <property type="project" value="InterPro"/>
</dbReference>
<evidence type="ECO:0000256" key="3">
    <source>
        <dbReference type="ARBA" id="ARBA00006484"/>
    </source>
</evidence>
<dbReference type="PROSITE" id="PS52002">
    <property type="entry name" value="SM"/>
    <property type="match status" value="1"/>
</dbReference>
<keyword evidence="12" id="KW-0687">Ribonucleoprotein</keyword>
<comment type="subcellular location">
    <subcellularLocation>
        <location evidence="2">Cytoplasm</location>
    </subcellularLocation>
    <subcellularLocation>
        <location evidence="1">Nucleus</location>
    </subcellularLocation>
</comment>
<dbReference type="InterPro" id="IPR001163">
    <property type="entry name" value="Sm_dom_euk/arc"/>
</dbReference>
<dbReference type="Proteomes" id="UP000054821">
    <property type="component" value="Unassembled WGS sequence"/>
</dbReference>
<evidence type="ECO:0000256" key="11">
    <source>
        <dbReference type="ARBA" id="ARBA00023242"/>
    </source>
</evidence>
<comment type="similarity">
    <text evidence="4">Belongs to the snRNP Sm proteins family.</text>
</comment>
<dbReference type="InterPro" id="IPR047575">
    <property type="entry name" value="Sm"/>
</dbReference>
<evidence type="ECO:0000256" key="13">
    <source>
        <dbReference type="ARBA" id="ARBA00030143"/>
    </source>
</evidence>
<evidence type="ECO:0000256" key="1">
    <source>
        <dbReference type="ARBA" id="ARBA00004123"/>
    </source>
</evidence>
<dbReference type="SMART" id="SM00651">
    <property type="entry name" value="Sm"/>
    <property type="match status" value="1"/>
</dbReference>
<dbReference type="InterPro" id="IPR002347">
    <property type="entry name" value="SDR_fam"/>
</dbReference>
<dbReference type="GO" id="GO:0016491">
    <property type="term" value="F:oxidoreductase activity"/>
    <property type="evidence" value="ECO:0007669"/>
    <property type="project" value="UniProtKB-KW"/>
</dbReference>
<reference evidence="15 16" key="1">
    <citation type="journal article" date="2016" name="Genome Announc.">
        <title>Draft Whole-Genome Sequence of Trichoderma gamsii T6085, a Promising Biocontrol Agent of Fusarium Head Blight on Wheat.</title>
        <authorList>
            <person name="Baroncelli R."/>
            <person name="Zapparata A."/>
            <person name="Piaggeschi G."/>
            <person name="Sarrocco S."/>
            <person name="Vannacci G."/>
        </authorList>
    </citation>
    <scope>NUCLEOTIDE SEQUENCE [LARGE SCALE GENOMIC DNA]</scope>
    <source>
        <strain evidence="15 16">T6085</strain>
    </source>
</reference>
<dbReference type="PANTHER" id="PTHR42901">
    <property type="entry name" value="ALCOHOL DEHYDROGENASE"/>
    <property type="match status" value="1"/>
</dbReference>
<name>A0A2P4ZHL6_9HYPO</name>
<organism evidence="15 16">
    <name type="scientific">Trichoderma gamsii</name>
    <dbReference type="NCBI Taxonomy" id="398673"/>
    <lineage>
        <taxon>Eukaryota</taxon>
        <taxon>Fungi</taxon>
        <taxon>Dikarya</taxon>
        <taxon>Ascomycota</taxon>
        <taxon>Pezizomycotina</taxon>
        <taxon>Sordariomycetes</taxon>
        <taxon>Hypocreomycetidae</taxon>
        <taxon>Hypocreales</taxon>
        <taxon>Hypocreaceae</taxon>
        <taxon>Trichoderma</taxon>
    </lineage>
</organism>
<dbReference type="InterPro" id="IPR027078">
    <property type="entry name" value="snRNP-E"/>
</dbReference>
<dbReference type="STRING" id="398673.A0A2P4ZHL6"/>
<protein>
    <recommendedName>
        <fullName evidence="13">Sm protein E</fullName>
    </recommendedName>
</protein>
<evidence type="ECO:0000313" key="16">
    <source>
        <dbReference type="Proteomes" id="UP000054821"/>
    </source>
</evidence>
<dbReference type="FunFam" id="2.30.30.100:FF:000031">
    <property type="entry name" value="Small nuclear ribonucleoprotein E"/>
    <property type="match status" value="1"/>
</dbReference>
<gene>
    <name evidence="15" type="ORF">TGAM01_v207420</name>
</gene>
<dbReference type="EMBL" id="JPDN02000027">
    <property type="protein sequence ID" value="PON23773.1"/>
    <property type="molecule type" value="Genomic_DNA"/>
</dbReference>
<dbReference type="GO" id="GO:0005737">
    <property type="term" value="C:cytoplasm"/>
    <property type="evidence" value="ECO:0007669"/>
    <property type="project" value="UniProtKB-SubCell"/>
</dbReference>
<evidence type="ECO:0000259" key="14">
    <source>
        <dbReference type="PROSITE" id="PS52002"/>
    </source>
</evidence>
<accession>A0A2P4ZHL6</accession>
<dbReference type="GO" id="GO:0005681">
    <property type="term" value="C:spliceosomal complex"/>
    <property type="evidence" value="ECO:0007669"/>
    <property type="project" value="UniProtKB-KW"/>
</dbReference>
<sequence length="415" mass="45473">MATESWPFPTKTWHDDTYPAIDPTRPELSLAGKTAVITGGGIGIGGAIAQSFAKAGVSHLALLGRRLQVLEEKKAQIAIINPQTEVLVIQADIVNEGQIQKAFETVKSTFGEPQILVNNAAYFDGAISVLKDSVDDWYQAFDVNVKGSLHVARSFLSVAAPSPRILNISTATAHLDAKLFHGMSAYLSSKMAQLRMFEAIQAERPDVVIVSCHPGRVMSEMSAKVGRTKGIDTLDLSGDFGVWAVSDEATFLKGRMAWVNWDVTELKEKKDKIINDNLLIVSLSGWPFKDNATELHDEPVAVSPANYDQQFTFQTSTEIMTGRGGGGGRRVLLPPINMIFKLLQSNATVSVWLYEQLSIRIEGKIRGFDEFMNLVIDDAVEVKQITKTNDKESRKPLGQILLKGDNVSLIQNLSS</sequence>
<dbReference type="Pfam" id="PF00106">
    <property type="entry name" value="adh_short"/>
    <property type="match status" value="1"/>
</dbReference>
<keyword evidence="10" id="KW-0508">mRNA splicing</keyword>
<dbReference type="InterPro" id="IPR036291">
    <property type="entry name" value="NAD(P)-bd_dom_sf"/>
</dbReference>
<feature type="domain" description="Sm" evidence="14">
    <location>
        <begin position="336"/>
        <end position="415"/>
    </location>
</feature>
<dbReference type="Gene3D" id="2.30.30.100">
    <property type="match status" value="1"/>
</dbReference>
<dbReference type="CDD" id="cd01718">
    <property type="entry name" value="Sm_E"/>
    <property type="match status" value="1"/>
</dbReference>
<dbReference type="Gene3D" id="3.40.50.720">
    <property type="entry name" value="NAD(P)-binding Rossmann-like Domain"/>
    <property type="match status" value="1"/>
</dbReference>
<keyword evidence="9" id="KW-0560">Oxidoreductase</keyword>
<comment type="similarity">
    <text evidence="3">Belongs to the short-chain dehydrogenases/reductases (SDR) family.</text>
</comment>
<dbReference type="Pfam" id="PF01423">
    <property type="entry name" value="LSM"/>
    <property type="match status" value="1"/>
</dbReference>
<keyword evidence="11" id="KW-0539">Nucleus</keyword>
<keyword evidence="6" id="KW-0507">mRNA processing</keyword>
<evidence type="ECO:0000256" key="5">
    <source>
        <dbReference type="ARBA" id="ARBA00022490"/>
    </source>
</evidence>
<evidence type="ECO:0000256" key="2">
    <source>
        <dbReference type="ARBA" id="ARBA00004496"/>
    </source>
</evidence>
<keyword evidence="16" id="KW-1185">Reference proteome</keyword>
<evidence type="ECO:0000256" key="7">
    <source>
        <dbReference type="ARBA" id="ARBA00022728"/>
    </source>
</evidence>